<evidence type="ECO:0000256" key="1">
    <source>
        <dbReference type="SAM" id="MobiDB-lite"/>
    </source>
</evidence>
<keyword evidence="2" id="KW-1185">Reference proteome</keyword>
<dbReference type="Proteomes" id="UP000887577">
    <property type="component" value="Unplaced"/>
</dbReference>
<feature type="compositionally biased region" description="Acidic residues" evidence="1">
    <location>
        <begin position="50"/>
        <end position="64"/>
    </location>
</feature>
<dbReference type="WBParaSite" id="PSU_v2.g8406.t1">
    <property type="protein sequence ID" value="PSU_v2.g8406.t1"/>
    <property type="gene ID" value="PSU_v2.g8406"/>
</dbReference>
<evidence type="ECO:0000313" key="3">
    <source>
        <dbReference type="WBParaSite" id="PSU_v2.g8406.t1"/>
    </source>
</evidence>
<sequence>MMLMVKKNLELSKTFNFWSEKEVGGEEVPQRHTRFNSSSGDDLDSQKSDDSDDNSSESESDDNNEVERSPTFEQDEDINPSVIEQDIDSPISPFPSKSVSKPAEDESMEEKKPADTVYFSTTQILSSTLSTTVRFFNPSAYELEKCCKKVELQYLSEAYTFWSNTVIKEISPKSVPNKIFPVDNDSSGFACFSLFLTGTEINASKINVTFNQKYFIKNLIEIGKFYNEDLSQLNAKTKKNGKDTVVGMMKQQIF</sequence>
<evidence type="ECO:0000313" key="2">
    <source>
        <dbReference type="Proteomes" id="UP000887577"/>
    </source>
</evidence>
<feature type="region of interest" description="Disordered" evidence="1">
    <location>
        <begin position="19"/>
        <end position="114"/>
    </location>
</feature>
<feature type="compositionally biased region" description="Basic and acidic residues" evidence="1">
    <location>
        <begin position="19"/>
        <end position="30"/>
    </location>
</feature>
<accession>A0A914Z6T6</accession>
<dbReference type="AlphaFoldDB" id="A0A914Z6T6"/>
<protein>
    <submittedName>
        <fullName evidence="3">Uncharacterized protein</fullName>
    </submittedName>
</protein>
<organism evidence="2 3">
    <name type="scientific">Panagrolaimus superbus</name>
    <dbReference type="NCBI Taxonomy" id="310955"/>
    <lineage>
        <taxon>Eukaryota</taxon>
        <taxon>Metazoa</taxon>
        <taxon>Ecdysozoa</taxon>
        <taxon>Nematoda</taxon>
        <taxon>Chromadorea</taxon>
        <taxon>Rhabditida</taxon>
        <taxon>Tylenchina</taxon>
        <taxon>Panagrolaimomorpha</taxon>
        <taxon>Panagrolaimoidea</taxon>
        <taxon>Panagrolaimidae</taxon>
        <taxon>Panagrolaimus</taxon>
    </lineage>
</organism>
<proteinExistence type="predicted"/>
<reference evidence="3" key="1">
    <citation type="submission" date="2022-11" db="UniProtKB">
        <authorList>
            <consortium name="WormBaseParasite"/>
        </authorList>
    </citation>
    <scope>IDENTIFICATION</scope>
</reference>
<name>A0A914Z6T6_9BILA</name>